<sequence length="182" mass="20987">MLTDGKEPPFEDWLLLMSQKFAANADHFYTPQLCMVYVASRCEGKARKHITPGMWDDVTNLYTDSKDMLDHLKTIYSDLNCVTTAKYQFRQLYMKTSDKFHDFLSEFLYLAAEAGVAEDDWKDELYHKLTTELQKLCISDSIEDGSFQEFSSAVSQTASRLEVINHRTQKNRTSTPPQKGDD</sequence>
<reference evidence="1 2" key="1">
    <citation type="journal article" date="2016" name="BMC Genomics">
        <title>Comparative genomic and transcriptomic analyses of the Fuzhuan brick tea-fermentation fungus Aspergillus cristatus.</title>
        <authorList>
            <person name="Ge Y."/>
            <person name="Wang Y."/>
            <person name="Liu Y."/>
            <person name="Tan Y."/>
            <person name="Ren X."/>
            <person name="Zhang X."/>
            <person name="Hyde K.D."/>
            <person name="Liu Y."/>
            <person name="Liu Z."/>
        </authorList>
    </citation>
    <scope>NUCLEOTIDE SEQUENCE [LARGE SCALE GENOMIC DNA]</scope>
    <source>
        <strain evidence="1 2">GZAAS20.1005</strain>
    </source>
</reference>
<accession>A0A1E3BQU7</accession>
<name>A0A1E3BQU7_ASPCR</name>
<organism evidence="1 2">
    <name type="scientific">Aspergillus cristatus</name>
    <name type="common">Chinese Fuzhuan brick tea-fermentation fungus</name>
    <name type="synonym">Eurotium cristatum</name>
    <dbReference type="NCBI Taxonomy" id="573508"/>
    <lineage>
        <taxon>Eukaryota</taxon>
        <taxon>Fungi</taxon>
        <taxon>Dikarya</taxon>
        <taxon>Ascomycota</taxon>
        <taxon>Pezizomycotina</taxon>
        <taxon>Eurotiomycetes</taxon>
        <taxon>Eurotiomycetidae</taxon>
        <taxon>Eurotiales</taxon>
        <taxon>Aspergillaceae</taxon>
        <taxon>Aspergillus</taxon>
        <taxon>Aspergillus subgen. Aspergillus</taxon>
    </lineage>
</organism>
<keyword evidence="2" id="KW-1185">Reference proteome</keyword>
<dbReference type="AlphaFoldDB" id="A0A1E3BQU7"/>
<dbReference type="EMBL" id="JXNT01000001">
    <property type="protein sequence ID" value="ODM23319.1"/>
    <property type="molecule type" value="Genomic_DNA"/>
</dbReference>
<dbReference type="OrthoDB" id="4509994at2759"/>
<dbReference type="Proteomes" id="UP000094569">
    <property type="component" value="Unassembled WGS sequence"/>
</dbReference>
<evidence type="ECO:0000313" key="2">
    <source>
        <dbReference type="Proteomes" id="UP000094569"/>
    </source>
</evidence>
<dbReference type="STRING" id="573508.A0A1E3BQU7"/>
<protein>
    <submittedName>
        <fullName evidence="1">Uncharacterized protein</fullName>
    </submittedName>
</protein>
<proteinExistence type="predicted"/>
<comment type="caution">
    <text evidence="1">The sequence shown here is derived from an EMBL/GenBank/DDBJ whole genome shotgun (WGS) entry which is preliminary data.</text>
</comment>
<gene>
    <name evidence="1" type="ORF">SI65_00908</name>
</gene>
<evidence type="ECO:0000313" key="1">
    <source>
        <dbReference type="EMBL" id="ODM23319.1"/>
    </source>
</evidence>
<dbReference type="VEuPathDB" id="FungiDB:SI65_00908"/>